<organism evidence="2 3">
    <name type="scientific">Penicillium solitum</name>
    <dbReference type="NCBI Taxonomy" id="60172"/>
    <lineage>
        <taxon>Eukaryota</taxon>
        <taxon>Fungi</taxon>
        <taxon>Dikarya</taxon>
        <taxon>Ascomycota</taxon>
        <taxon>Pezizomycotina</taxon>
        <taxon>Eurotiomycetes</taxon>
        <taxon>Eurotiomycetidae</taxon>
        <taxon>Eurotiales</taxon>
        <taxon>Aspergillaceae</taxon>
        <taxon>Penicillium</taxon>
    </lineage>
</organism>
<keyword evidence="3" id="KW-1185">Reference proteome</keyword>
<protein>
    <submittedName>
        <fullName evidence="2">Uncharacterized protein</fullName>
    </submittedName>
</protein>
<comment type="caution">
    <text evidence="2">The sequence shown here is derived from an EMBL/GenBank/DDBJ whole genome shotgun (WGS) entry which is preliminary data.</text>
</comment>
<dbReference type="Proteomes" id="UP000191612">
    <property type="component" value="Unassembled WGS sequence"/>
</dbReference>
<proteinExistence type="predicted"/>
<reference evidence="3" key="1">
    <citation type="journal article" date="2017" name="Nat. Microbiol.">
        <title>Global analysis of biosynthetic gene clusters reveals vast potential of secondary metabolite production in Penicillium species.</title>
        <authorList>
            <person name="Nielsen J.C."/>
            <person name="Grijseels S."/>
            <person name="Prigent S."/>
            <person name="Ji B."/>
            <person name="Dainat J."/>
            <person name="Nielsen K.F."/>
            <person name="Frisvad J.C."/>
            <person name="Workman M."/>
            <person name="Nielsen J."/>
        </authorList>
    </citation>
    <scope>NUCLEOTIDE SEQUENCE [LARGE SCALE GENOMIC DNA]</scope>
    <source>
        <strain evidence="3">IBT 29525</strain>
    </source>
</reference>
<sequence>MSRAQQCEQQISVTMLMKAATLQLLSFKFTLATVRRTRDNEAGTPPSGHDTSPHRGALDGPKIDSQLEL</sequence>
<dbReference type="AlphaFoldDB" id="A0A1V6R6Y1"/>
<accession>A0A1V6R6Y1</accession>
<feature type="region of interest" description="Disordered" evidence="1">
    <location>
        <begin position="37"/>
        <end position="69"/>
    </location>
</feature>
<gene>
    <name evidence="2" type="ORF">PENSOL_c013G00423</name>
</gene>
<name>A0A1V6R6Y1_9EURO</name>
<evidence type="ECO:0000313" key="2">
    <source>
        <dbReference type="EMBL" id="OQD97083.1"/>
    </source>
</evidence>
<evidence type="ECO:0000313" key="3">
    <source>
        <dbReference type="Proteomes" id="UP000191612"/>
    </source>
</evidence>
<evidence type="ECO:0000256" key="1">
    <source>
        <dbReference type="SAM" id="MobiDB-lite"/>
    </source>
</evidence>
<dbReference type="EMBL" id="MDYO01000013">
    <property type="protein sequence ID" value="OQD97083.1"/>
    <property type="molecule type" value="Genomic_DNA"/>
</dbReference>